<feature type="transmembrane region" description="Helical" evidence="1">
    <location>
        <begin position="7"/>
        <end position="28"/>
    </location>
</feature>
<evidence type="ECO:0000313" key="3">
    <source>
        <dbReference type="Proteomes" id="UP000030645"/>
    </source>
</evidence>
<keyword evidence="1" id="KW-0812">Transmembrane</keyword>
<keyword evidence="3" id="KW-1185">Reference proteome</keyword>
<evidence type="ECO:0000256" key="1">
    <source>
        <dbReference type="SAM" id="Phobius"/>
    </source>
</evidence>
<organism evidence="2 3">
    <name type="scientific">Morus notabilis</name>
    <dbReference type="NCBI Taxonomy" id="981085"/>
    <lineage>
        <taxon>Eukaryota</taxon>
        <taxon>Viridiplantae</taxon>
        <taxon>Streptophyta</taxon>
        <taxon>Embryophyta</taxon>
        <taxon>Tracheophyta</taxon>
        <taxon>Spermatophyta</taxon>
        <taxon>Magnoliopsida</taxon>
        <taxon>eudicotyledons</taxon>
        <taxon>Gunneridae</taxon>
        <taxon>Pentapetalae</taxon>
        <taxon>rosids</taxon>
        <taxon>fabids</taxon>
        <taxon>Rosales</taxon>
        <taxon>Moraceae</taxon>
        <taxon>Moreae</taxon>
        <taxon>Morus</taxon>
    </lineage>
</organism>
<accession>W9REU2</accession>
<name>W9REU2_9ROSA</name>
<dbReference type="AlphaFoldDB" id="W9REU2"/>
<reference evidence="3" key="1">
    <citation type="submission" date="2013-01" db="EMBL/GenBank/DDBJ databases">
        <title>Draft Genome Sequence of a Mulberry Tree, Morus notabilis C.K. Schneid.</title>
        <authorList>
            <person name="He N."/>
            <person name="Zhao S."/>
        </authorList>
    </citation>
    <scope>NUCLEOTIDE SEQUENCE</scope>
</reference>
<dbReference type="EMBL" id="KE344566">
    <property type="protein sequence ID" value="EXB67654.1"/>
    <property type="molecule type" value="Genomic_DNA"/>
</dbReference>
<gene>
    <name evidence="2" type="ORF">L484_010222</name>
</gene>
<proteinExistence type="predicted"/>
<feature type="transmembrane region" description="Helical" evidence="1">
    <location>
        <begin position="48"/>
        <end position="69"/>
    </location>
</feature>
<keyword evidence="1" id="KW-0472">Membrane</keyword>
<dbReference type="Proteomes" id="UP000030645">
    <property type="component" value="Unassembled WGS sequence"/>
</dbReference>
<keyword evidence="1" id="KW-1133">Transmembrane helix</keyword>
<protein>
    <submittedName>
        <fullName evidence="2">Uncharacterized protein</fullName>
    </submittedName>
</protein>
<evidence type="ECO:0000313" key="2">
    <source>
        <dbReference type="EMBL" id="EXB67654.1"/>
    </source>
</evidence>
<sequence length="86" mass="9543">MEAKFYGLGLVTCALPLAFICWGGVYFLASHIADFFDINNDAALSKSVISTLFSTFLIYIFTYGVLVSFEIVLKGRRSSTDNDENL</sequence>